<dbReference type="AlphaFoldDB" id="A0A0F9AD02"/>
<accession>A0A0F9AD02</accession>
<reference evidence="1" key="1">
    <citation type="journal article" date="2015" name="Nature">
        <title>Complex archaea that bridge the gap between prokaryotes and eukaryotes.</title>
        <authorList>
            <person name="Spang A."/>
            <person name="Saw J.H."/>
            <person name="Jorgensen S.L."/>
            <person name="Zaremba-Niedzwiedzka K."/>
            <person name="Martijn J."/>
            <person name="Lind A.E."/>
            <person name="van Eijk R."/>
            <person name="Schleper C."/>
            <person name="Guy L."/>
            <person name="Ettema T.J."/>
        </authorList>
    </citation>
    <scope>NUCLEOTIDE SEQUENCE</scope>
</reference>
<evidence type="ECO:0008006" key="2">
    <source>
        <dbReference type="Google" id="ProtNLM"/>
    </source>
</evidence>
<gene>
    <name evidence="1" type="ORF">LCGC14_2665600</name>
</gene>
<evidence type="ECO:0000313" key="1">
    <source>
        <dbReference type="EMBL" id="KKK96155.1"/>
    </source>
</evidence>
<sequence length="85" mass="9102">MSRTRRTGRNRGAYSRKGSVVGLGSVEAALLAIADAQASLGMTDGELESACGMPQGVLGKLRRGQGYPISFNKVATYLESRLERR</sequence>
<comment type="caution">
    <text evidence="1">The sequence shown here is derived from an EMBL/GenBank/DDBJ whole genome shotgun (WGS) entry which is preliminary data.</text>
</comment>
<dbReference type="EMBL" id="LAZR01046601">
    <property type="protein sequence ID" value="KKK96155.1"/>
    <property type="molecule type" value="Genomic_DNA"/>
</dbReference>
<name>A0A0F9AD02_9ZZZZ</name>
<organism evidence="1">
    <name type="scientific">marine sediment metagenome</name>
    <dbReference type="NCBI Taxonomy" id="412755"/>
    <lineage>
        <taxon>unclassified sequences</taxon>
        <taxon>metagenomes</taxon>
        <taxon>ecological metagenomes</taxon>
    </lineage>
</organism>
<proteinExistence type="predicted"/>
<protein>
    <recommendedName>
        <fullName evidence="2">HTH cro/C1-type domain-containing protein</fullName>
    </recommendedName>
</protein>